<dbReference type="AlphaFoldDB" id="A0A559J621"/>
<dbReference type="EMBL" id="VNJJ01000023">
    <property type="protein sequence ID" value="TVX95329.1"/>
    <property type="molecule type" value="Genomic_DNA"/>
</dbReference>
<organism evidence="2 3">
    <name type="scientific">Cohnella terricola</name>
    <dbReference type="NCBI Taxonomy" id="1289167"/>
    <lineage>
        <taxon>Bacteria</taxon>
        <taxon>Bacillati</taxon>
        <taxon>Bacillota</taxon>
        <taxon>Bacilli</taxon>
        <taxon>Bacillales</taxon>
        <taxon>Paenibacillaceae</taxon>
        <taxon>Cohnella</taxon>
    </lineage>
</organism>
<dbReference type="RefSeq" id="WP_144707150.1">
    <property type="nucleotide sequence ID" value="NZ_VNJJ01000023.1"/>
</dbReference>
<feature type="signal peptide" evidence="1">
    <location>
        <begin position="1"/>
        <end position="20"/>
    </location>
</feature>
<accession>A0A559J621</accession>
<protein>
    <submittedName>
        <fullName evidence="2">Uncharacterized protein</fullName>
    </submittedName>
</protein>
<name>A0A559J621_9BACL</name>
<gene>
    <name evidence="2" type="ORF">FPZ45_23810</name>
</gene>
<dbReference type="OrthoDB" id="2083243at2"/>
<evidence type="ECO:0000313" key="2">
    <source>
        <dbReference type="EMBL" id="TVX95329.1"/>
    </source>
</evidence>
<reference evidence="2 3" key="1">
    <citation type="submission" date="2019-07" db="EMBL/GenBank/DDBJ databases">
        <authorList>
            <person name="Kim J."/>
        </authorList>
    </citation>
    <scope>NUCLEOTIDE SEQUENCE [LARGE SCALE GENOMIC DNA]</scope>
    <source>
        <strain evidence="2 3">G13</strain>
    </source>
</reference>
<keyword evidence="3" id="KW-1185">Reference proteome</keyword>
<sequence>MFHAKLVMLLVILLAPAVNDVPEKESRSVVSVFSVKQEKVVLATRLTPDVQQNVIQALEDSPSHYGGYTLEPRSGWIAHVPFASPIAIPDSIYSDRIKEVYVYLEPNQNAKALVFYVSSGKFTIVVLKPDAESMMRKMNLRAESLEESAPSEQLLP</sequence>
<evidence type="ECO:0000313" key="3">
    <source>
        <dbReference type="Proteomes" id="UP000316330"/>
    </source>
</evidence>
<feature type="chain" id="PRO_5038842739" evidence="1">
    <location>
        <begin position="21"/>
        <end position="156"/>
    </location>
</feature>
<evidence type="ECO:0000256" key="1">
    <source>
        <dbReference type="SAM" id="SignalP"/>
    </source>
</evidence>
<proteinExistence type="predicted"/>
<comment type="caution">
    <text evidence="2">The sequence shown here is derived from an EMBL/GenBank/DDBJ whole genome shotgun (WGS) entry which is preliminary data.</text>
</comment>
<dbReference type="Proteomes" id="UP000316330">
    <property type="component" value="Unassembled WGS sequence"/>
</dbReference>
<keyword evidence="1" id="KW-0732">Signal</keyword>